<protein>
    <recommendedName>
        <fullName evidence="7">Porphobilinogen deaminase</fullName>
        <shortName evidence="7">PBG</shortName>
        <ecNumber evidence="7">2.5.1.61</ecNumber>
    </recommendedName>
    <alternativeName>
        <fullName evidence="7">Hydroxymethylbilane synthase</fullName>
        <shortName evidence="7">HMBS</shortName>
    </alternativeName>
    <alternativeName>
        <fullName evidence="7">Pre-uroporphyrinogen synthase</fullName>
    </alternativeName>
</protein>
<dbReference type="InterPro" id="IPR022419">
    <property type="entry name" value="Porphobilin_deaminase_cofac_BS"/>
</dbReference>
<evidence type="ECO:0000256" key="5">
    <source>
        <dbReference type="ARBA" id="ARBA00023244"/>
    </source>
</evidence>
<evidence type="ECO:0000313" key="11">
    <source>
        <dbReference type="Proteomes" id="UP000645217"/>
    </source>
</evidence>
<name>A0A917VNN2_9ACTN</name>
<reference evidence="10" key="1">
    <citation type="journal article" date="2014" name="Int. J. Syst. Evol. Microbiol.">
        <title>Complete genome sequence of Corynebacterium casei LMG S-19264T (=DSM 44701T), isolated from a smear-ripened cheese.</title>
        <authorList>
            <consortium name="US DOE Joint Genome Institute (JGI-PGF)"/>
            <person name="Walter F."/>
            <person name="Albersmeier A."/>
            <person name="Kalinowski J."/>
            <person name="Ruckert C."/>
        </authorList>
    </citation>
    <scope>NUCLEOTIDE SEQUENCE</scope>
    <source>
        <strain evidence="10">JCM 13064</strain>
    </source>
</reference>
<dbReference type="PANTHER" id="PTHR11557">
    <property type="entry name" value="PORPHOBILINOGEN DEAMINASE"/>
    <property type="match status" value="1"/>
</dbReference>
<gene>
    <name evidence="10" type="primary">hemC1</name>
    <name evidence="7" type="synonym">hemC</name>
    <name evidence="10" type="ORF">GCM10007964_46800</name>
</gene>
<dbReference type="GO" id="GO:0004418">
    <property type="term" value="F:hydroxymethylbilane synthase activity"/>
    <property type="evidence" value="ECO:0007669"/>
    <property type="project" value="UniProtKB-UniRule"/>
</dbReference>
<dbReference type="EC" id="2.5.1.61" evidence="7"/>
<sequence length="313" mass="32161">MSGHGAGPATAQRVLRLGTRKSLMATTQSGLVAHRLTELTGRQIELVGVTTFGDVTRAHLAQLGGTGVFVSALREKLLHGEIDFAVHSLKDLPTKPDPDVVIAAIPPRDDPRDALVGPAGLADLPAGARVGTGSPRRVAQLRLLRPDIEYVAIRGNADTRIGKVTSGELDAVVLAAAGLGRIGREAEIAQLFEVADMLPAPGQGALAVECRADDAAMIELLAVLDDPRTRAAVAAERAVLAALEAGCSAPVGAYAADDGHILNLTATVVALDGARSVRKSTAGDPAAAMELGRDLATAMIAEGAGTLMGERTH</sequence>
<evidence type="ECO:0000256" key="3">
    <source>
        <dbReference type="ARBA" id="ARBA00011245"/>
    </source>
</evidence>
<feature type="modified residue" description="S-(dipyrrolylmethanemethyl)cysteine" evidence="7">
    <location>
        <position position="247"/>
    </location>
</feature>
<dbReference type="InterPro" id="IPR000860">
    <property type="entry name" value="HemC"/>
</dbReference>
<dbReference type="SUPFAM" id="SSF54782">
    <property type="entry name" value="Porphobilinogen deaminase (hydroxymethylbilane synthase), C-terminal domain"/>
    <property type="match status" value="1"/>
</dbReference>
<dbReference type="Pfam" id="PF03900">
    <property type="entry name" value="Porphobil_deamC"/>
    <property type="match status" value="1"/>
</dbReference>
<dbReference type="SUPFAM" id="SSF53850">
    <property type="entry name" value="Periplasmic binding protein-like II"/>
    <property type="match status" value="1"/>
</dbReference>
<dbReference type="Gene3D" id="3.40.190.10">
    <property type="entry name" value="Periplasmic binding protein-like II"/>
    <property type="match status" value="2"/>
</dbReference>
<comment type="similarity">
    <text evidence="2 7">Belongs to the HMBS family.</text>
</comment>
<comment type="miscellaneous">
    <text evidence="7">The porphobilinogen subunits are added to the dipyrromethane group.</text>
</comment>
<dbReference type="InterPro" id="IPR036803">
    <property type="entry name" value="Porphobilinogen_deaminase_C_sf"/>
</dbReference>
<dbReference type="HAMAP" id="MF_00260">
    <property type="entry name" value="Porphobil_deam"/>
    <property type="match status" value="1"/>
</dbReference>
<evidence type="ECO:0000256" key="2">
    <source>
        <dbReference type="ARBA" id="ARBA00005638"/>
    </source>
</evidence>
<evidence type="ECO:0000313" key="10">
    <source>
        <dbReference type="EMBL" id="GGK99386.1"/>
    </source>
</evidence>
<comment type="function">
    <text evidence="1 7">Tetrapolymerization of the monopyrrole PBG into the hydroxymethylbilane pre-uroporphyrinogen in several discrete steps.</text>
</comment>
<comment type="caution">
    <text evidence="10">The sequence shown here is derived from an EMBL/GenBank/DDBJ whole genome shotgun (WGS) entry which is preliminary data.</text>
</comment>
<evidence type="ECO:0000256" key="1">
    <source>
        <dbReference type="ARBA" id="ARBA00002869"/>
    </source>
</evidence>
<dbReference type="GO" id="GO:0006782">
    <property type="term" value="P:protoporphyrinogen IX biosynthetic process"/>
    <property type="evidence" value="ECO:0007669"/>
    <property type="project" value="UniProtKB-UniRule"/>
</dbReference>
<dbReference type="PRINTS" id="PR00151">
    <property type="entry name" value="PORPHBDMNASE"/>
</dbReference>
<comment type="cofactor">
    <cofactor evidence="7">
        <name>dipyrromethane</name>
        <dbReference type="ChEBI" id="CHEBI:60342"/>
    </cofactor>
    <text evidence="7">Binds 1 dipyrromethane group covalently.</text>
</comment>
<dbReference type="Pfam" id="PF01379">
    <property type="entry name" value="Porphobil_deam"/>
    <property type="match status" value="1"/>
</dbReference>
<dbReference type="PANTHER" id="PTHR11557:SF0">
    <property type="entry name" value="PORPHOBILINOGEN DEAMINASE"/>
    <property type="match status" value="1"/>
</dbReference>
<organism evidence="10 11">
    <name type="scientific">Sphaerisporangium melleum</name>
    <dbReference type="NCBI Taxonomy" id="321316"/>
    <lineage>
        <taxon>Bacteria</taxon>
        <taxon>Bacillati</taxon>
        <taxon>Actinomycetota</taxon>
        <taxon>Actinomycetes</taxon>
        <taxon>Streptosporangiales</taxon>
        <taxon>Streptosporangiaceae</taxon>
        <taxon>Sphaerisporangium</taxon>
    </lineage>
</organism>
<evidence type="ECO:0000256" key="7">
    <source>
        <dbReference type="HAMAP-Rule" id="MF_00260"/>
    </source>
</evidence>
<keyword evidence="11" id="KW-1185">Reference proteome</keyword>
<keyword evidence="4 7" id="KW-0808">Transferase</keyword>
<comment type="catalytic activity">
    <reaction evidence="6 7">
        <text>4 porphobilinogen + H2O = hydroxymethylbilane + 4 NH4(+)</text>
        <dbReference type="Rhea" id="RHEA:13185"/>
        <dbReference type="ChEBI" id="CHEBI:15377"/>
        <dbReference type="ChEBI" id="CHEBI:28938"/>
        <dbReference type="ChEBI" id="CHEBI:57845"/>
        <dbReference type="ChEBI" id="CHEBI:58126"/>
        <dbReference type="EC" id="2.5.1.61"/>
    </reaction>
</comment>
<dbReference type="AlphaFoldDB" id="A0A917VNN2"/>
<feature type="domain" description="Porphobilinogen deaminase N-terminal" evidence="8">
    <location>
        <begin position="15"/>
        <end position="218"/>
    </location>
</feature>
<proteinExistence type="inferred from homology"/>
<evidence type="ECO:0000259" key="8">
    <source>
        <dbReference type="Pfam" id="PF01379"/>
    </source>
</evidence>
<accession>A0A917VNN2</accession>
<dbReference type="FunFam" id="3.40.190.10:FF:000005">
    <property type="entry name" value="Porphobilinogen deaminase"/>
    <property type="match status" value="1"/>
</dbReference>
<dbReference type="EMBL" id="BMNT01000026">
    <property type="protein sequence ID" value="GGK99386.1"/>
    <property type="molecule type" value="Genomic_DNA"/>
</dbReference>
<dbReference type="PIRSF" id="PIRSF001438">
    <property type="entry name" value="4pyrrol_synth_OHMeBilane_synth"/>
    <property type="match status" value="1"/>
</dbReference>
<dbReference type="Gene3D" id="3.30.160.40">
    <property type="entry name" value="Porphobilinogen deaminase, C-terminal domain"/>
    <property type="match status" value="1"/>
</dbReference>
<evidence type="ECO:0000256" key="4">
    <source>
        <dbReference type="ARBA" id="ARBA00022679"/>
    </source>
</evidence>
<dbReference type="GO" id="GO:0005737">
    <property type="term" value="C:cytoplasm"/>
    <property type="evidence" value="ECO:0007669"/>
    <property type="project" value="UniProtKB-UniRule"/>
</dbReference>
<keyword evidence="5 7" id="KW-0627">Porphyrin biosynthesis</keyword>
<feature type="domain" description="Porphobilinogen deaminase C-terminal" evidence="9">
    <location>
        <begin position="232"/>
        <end position="300"/>
    </location>
</feature>
<dbReference type="RefSeq" id="WP_189165170.1">
    <property type="nucleotide sequence ID" value="NZ_BMNT01000026.1"/>
</dbReference>
<comment type="subunit">
    <text evidence="3 7">Monomer.</text>
</comment>
<dbReference type="NCBIfam" id="TIGR00212">
    <property type="entry name" value="hemC"/>
    <property type="match status" value="1"/>
</dbReference>
<dbReference type="Proteomes" id="UP000645217">
    <property type="component" value="Unassembled WGS sequence"/>
</dbReference>
<dbReference type="InterPro" id="IPR022417">
    <property type="entry name" value="Porphobilin_deaminase_N"/>
</dbReference>
<dbReference type="PROSITE" id="PS00533">
    <property type="entry name" value="PORPHOBILINOGEN_DEAM"/>
    <property type="match status" value="1"/>
</dbReference>
<reference evidence="10" key="2">
    <citation type="submission" date="2020-09" db="EMBL/GenBank/DDBJ databases">
        <authorList>
            <person name="Sun Q."/>
            <person name="Ohkuma M."/>
        </authorList>
    </citation>
    <scope>NUCLEOTIDE SEQUENCE</scope>
    <source>
        <strain evidence="10">JCM 13064</strain>
    </source>
</reference>
<evidence type="ECO:0000259" key="9">
    <source>
        <dbReference type="Pfam" id="PF03900"/>
    </source>
</evidence>
<evidence type="ECO:0000256" key="6">
    <source>
        <dbReference type="ARBA" id="ARBA00048169"/>
    </source>
</evidence>
<dbReference type="InterPro" id="IPR022418">
    <property type="entry name" value="Porphobilinogen_deaminase_C"/>
</dbReference>